<dbReference type="Pfam" id="PF00398">
    <property type="entry name" value="RrnaAD"/>
    <property type="match status" value="1"/>
</dbReference>
<feature type="domain" description="Ribosomal RNA adenine methylase transferase N-terminal" evidence="9">
    <location>
        <begin position="30"/>
        <end position="202"/>
    </location>
</feature>
<dbReference type="Gene3D" id="3.40.50.150">
    <property type="entry name" value="Vaccinia Virus protein VP39"/>
    <property type="match status" value="1"/>
</dbReference>
<dbReference type="PROSITE" id="PS51689">
    <property type="entry name" value="SAM_RNA_A_N6_MT"/>
    <property type="match status" value="1"/>
</dbReference>
<dbReference type="InterPro" id="IPR020596">
    <property type="entry name" value="rRNA_Ade_Mease_Trfase_CS"/>
</dbReference>
<dbReference type="GO" id="GO:0052908">
    <property type="term" value="F:16S rRNA (adenine(1518)-N(6)/adenine(1519)-N(6))-dimethyltransferase activity"/>
    <property type="evidence" value="ECO:0007669"/>
    <property type="project" value="UniProtKB-EC"/>
</dbReference>
<evidence type="ECO:0000313" key="11">
    <source>
        <dbReference type="Proteomes" id="UP000242501"/>
    </source>
</evidence>
<dbReference type="InterPro" id="IPR001737">
    <property type="entry name" value="KsgA/Erm"/>
</dbReference>
<evidence type="ECO:0000256" key="7">
    <source>
        <dbReference type="HAMAP-Rule" id="MF_00607"/>
    </source>
</evidence>
<evidence type="ECO:0000256" key="2">
    <source>
        <dbReference type="ARBA" id="ARBA00022552"/>
    </source>
</evidence>
<feature type="binding site" evidence="7 8">
    <location>
        <position position="23"/>
    </location>
    <ligand>
        <name>S-adenosyl-L-methionine</name>
        <dbReference type="ChEBI" id="CHEBI:59789"/>
    </ligand>
</feature>
<feature type="binding site" evidence="7 8">
    <location>
        <position position="25"/>
    </location>
    <ligand>
        <name>S-adenosyl-L-methionine</name>
        <dbReference type="ChEBI" id="CHEBI:59789"/>
    </ligand>
</feature>
<organism evidence="10 11">
    <name type="scientific">Acinetobacter boissieri</name>
    <dbReference type="NCBI Taxonomy" id="1219383"/>
    <lineage>
        <taxon>Bacteria</taxon>
        <taxon>Pseudomonadati</taxon>
        <taxon>Pseudomonadota</taxon>
        <taxon>Gammaproteobacteria</taxon>
        <taxon>Moraxellales</taxon>
        <taxon>Moraxellaceae</taxon>
        <taxon>Acinetobacter</taxon>
    </lineage>
</organism>
<accession>A0A1G6K9B6</accession>
<dbReference type="STRING" id="1219383.SAMN05421733_11532"/>
<protein>
    <recommendedName>
        <fullName evidence="7">Ribosomal RNA small subunit methyltransferase A</fullName>
        <ecNumber evidence="7">2.1.1.182</ecNumber>
    </recommendedName>
    <alternativeName>
        <fullName evidence="7">16S rRNA (adenine(1518)-N(6)/adenine(1519)-N(6))-dimethyltransferase</fullName>
    </alternativeName>
    <alternativeName>
        <fullName evidence="7">16S rRNA dimethyladenosine transferase</fullName>
    </alternativeName>
    <alternativeName>
        <fullName evidence="7">16S rRNA dimethylase</fullName>
    </alternativeName>
    <alternativeName>
        <fullName evidence="7">S-adenosylmethionine-6-N', N'-adenosyl(rRNA) dimethyltransferase</fullName>
    </alternativeName>
</protein>
<dbReference type="FunFam" id="1.10.8.100:FF:000001">
    <property type="entry name" value="Ribosomal RNA small subunit methyltransferase A"/>
    <property type="match status" value="1"/>
</dbReference>
<evidence type="ECO:0000256" key="1">
    <source>
        <dbReference type="ARBA" id="ARBA00022490"/>
    </source>
</evidence>
<dbReference type="SMART" id="SM00650">
    <property type="entry name" value="rADc"/>
    <property type="match status" value="1"/>
</dbReference>
<keyword evidence="3 7" id="KW-0489">Methyltransferase</keyword>
<dbReference type="EMBL" id="FMYL01000015">
    <property type="protein sequence ID" value="SDC27610.1"/>
    <property type="molecule type" value="Genomic_DNA"/>
</dbReference>
<dbReference type="NCBIfam" id="TIGR00755">
    <property type="entry name" value="ksgA"/>
    <property type="match status" value="1"/>
</dbReference>
<gene>
    <name evidence="7" type="primary">rsmA</name>
    <name evidence="7" type="synonym">ksgA</name>
    <name evidence="10" type="ORF">SAMN05421733_11532</name>
</gene>
<proteinExistence type="inferred from homology"/>
<evidence type="ECO:0000259" key="9">
    <source>
        <dbReference type="SMART" id="SM00650"/>
    </source>
</evidence>
<evidence type="ECO:0000256" key="5">
    <source>
        <dbReference type="ARBA" id="ARBA00022691"/>
    </source>
</evidence>
<dbReference type="OrthoDB" id="9814755at2"/>
<dbReference type="GO" id="GO:0003723">
    <property type="term" value="F:RNA binding"/>
    <property type="evidence" value="ECO:0007669"/>
    <property type="project" value="UniProtKB-UniRule"/>
</dbReference>
<dbReference type="Proteomes" id="UP000242501">
    <property type="component" value="Unassembled WGS sequence"/>
</dbReference>
<keyword evidence="2 7" id="KW-0698">rRNA processing</keyword>
<evidence type="ECO:0000313" key="10">
    <source>
        <dbReference type="EMBL" id="SDC27610.1"/>
    </source>
</evidence>
<dbReference type="PANTHER" id="PTHR11727:SF7">
    <property type="entry name" value="DIMETHYLADENOSINE TRANSFERASE-RELATED"/>
    <property type="match status" value="1"/>
</dbReference>
<dbReference type="Gene3D" id="1.10.8.100">
    <property type="entry name" value="Ribosomal RNA adenine dimethylase-like, domain 2"/>
    <property type="match status" value="1"/>
</dbReference>
<keyword evidence="1 7" id="KW-0963">Cytoplasm</keyword>
<dbReference type="PROSITE" id="PS01131">
    <property type="entry name" value="RRNA_A_DIMETH"/>
    <property type="match status" value="1"/>
</dbReference>
<comment type="catalytic activity">
    <reaction evidence="7">
        <text>adenosine(1518)/adenosine(1519) in 16S rRNA + 4 S-adenosyl-L-methionine = N(6)-dimethyladenosine(1518)/N(6)-dimethyladenosine(1519) in 16S rRNA + 4 S-adenosyl-L-homocysteine + 4 H(+)</text>
        <dbReference type="Rhea" id="RHEA:19609"/>
        <dbReference type="Rhea" id="RHEA-COMP:10232"/>
        <dbReference type="Rhea" id="RHEA-COMP:10233"/>
        <dbReference type="ChEBI" id="CHEBI:15378"/>
        <dbReference type="ChEBI" id="CHEBI:57856"/>
        <dbReference type="ChEBI" id="CHEBI:59789"/>
        <dbReference type="ChEBI" id="CHEBI:74411"/>
        <dbReference type="ChEBI" id="CHEBI:74493"/>
        <dbReference type="EC" id="2.1.1.182"/>
    </reaction>
</comment>
<comment type="function">
    <text evidence="7">Specifically dimethylates two adjacent adenosines (A1518 and A1519) in the loop of a conserved hairpin near the 3'-end of 16S rRNA in the 30S particle. May play a critical role in biogenesis of 30S subunits.</text>
</comment>
<sequence>MYQINALNPKEEGHQARKRFGQNFLHDQRVIAKIVRAVHPRDGENIVEIGPGLAALTAPLIGECDALTVIELDRDLAAGLPKRVPHPERLTIIEADALKFDFTTLFQPEKPLRIVGNLPYNISTPLLFHLLTFGGNIKDMHFMLQKEVVDRITAVPNTKEYGRLSVMIQYYSKPSFLFEVPPGSFNPPPKVTSAVFRLVPYETKPIVAKNEKALARLVAHVFTQRRKTLRNSLKGMLSDDAFEVTAINPMARPETLTLAEFVSLSDHMLEA</sequence>
<evidence type="ECO:0000256" key="3">
    <source>
        <dbReference type="ARBA" id="ARBA00022603"/>
    </source>
</evidence>
<keyword evidence="4 7" id="KW-0808">Transferase</keyword>
<evidence type="ECO:0000256" key="8">
    <source>
        <dbReference type="PROSITE-ProRule" id="PRU01026"/>
    </source>
</evidence>
<feature type="binding site" evidence="7 8">
    <location>
        <position position="96"/>
    </location>
    <ligand>
        <name>S-adenosyl-L-methionine</name>
        <dbReference type="ChEBI" id="CHEBI:59789"/>
    </ligand>
</feature>
<keyword evidence="6 7" id="KW-0694">RNA-binding</keyword>
<dbReference type="SUPFAM" id="SSF53335">
    <property type="entry name" value="S-adenosyl-L-methionine-dependent methyltransferases"/>
    <property type="match status" value="1"/>
</dbReference>
<dbReference type="PANTHER" id="PTHR11727">
    <property type="entry name" value="DIMETHYLADENOSINE TRANSFERASE"/>
    <property type="match status" value="1"/>
</dbReference>
<dbReference type="AlphaFoldDB" id="A0A1G6K9B6"/>
<dbReference type="RefSeq" id="WP_092750045.1">
    <property type="nucleotide sequence ID" value="NZ_FMYL01000015.1"/>
</dbReference>
<evidence type="ECO:0000256" key="4">
    <source>
        <dbReference type="ARBA" id="ARBA00022679"/>
    </source>
</evidence>
<feature type="binding site" evidence="7 8">
    <location>
        <position position="117"/>
    </location>
    <ligand>
        <name>S-adenosyl-L-methionine</name>
        <dbReference type="ChEBI" id="CHEBI:59789"/>
    </ligand>
</feature>
<feature type="binding site" evidence="7 8">
    <location>
        <position position="71"/>
    </location>
    <ligand>
        <name>S-adenosyl-L-methionine</name>
        <dbReference type="ChEBI" id="CHEBI:59789"/>
    </ligand>
</feature>
<comment type="subcellular location">
    <subcellularLocation>
        <location evidence="7">Cytoplasm</location>
    </subcellularLocation>
</comment>
<name>A0A1G6K9B6_9GAMM</name>
<reference evidence="11" key="1">
    <citation type="submission" date="2016-09" db="EMBL/GenBank/DDBJ databases">
        <authorList>
            <person name="Varghese N."/>
            <person name="Submissions S."/>
        </authorList>
    </citation>
    <scope>NUCLEOTIDE SEQUENCE [LARGE SCALE GENOMIC DNA]</scope>
    <source>
        <strain evidence="11">ANC 4422</strain>
    </source>
</reference>
<keyword evidence="11" id="KW-1185">Reference proteome</keyword>
<dbReference type="InterPro" id="IPR029063">
    <property type="entry name" value="SAM-dependent_MTases_sf"/>
</dbReference>
<dbReference type="EC" id="2.1.1.182" evidence="7"/>
<keyword evidence="5 7" id="KW-0949">S-adenosyl-L-methionine</keyword>
<dbReference type="GO" id="GO:0005829">
    <property type="term" value="C:cytosol"/>
    <property type="evidence" value="ECO:0007669"/>
    <property type="project" value="TreeGrafter"/>
</dbReference>
<comment type="similarity">
    <text evidence="7">Belongs to the class I-like SAM-binding methyltransferase superfamily. rRNA adenine N(6)-methyltransferase family. RsmA subfamily.</text>
</comment>
<feature type="binding site" evidence="7 8">
    <location>
        <position position="50"/>
    </location>
    <ligand>
        <name>S-adenosyl-L-methionine</name>
        <dbReference type="ChEBI" id="CHEBI:59789"/>
    </ligand>
</feature>
<dbReference type="InterPro" id="IPR020598">
    <property type="entry name" value="rRNA_Ade_methylase_Trfase_N"/>
</dbReference>
<dbReference type="InterPro" id="IPR011530">
    <property type="entry name" value="rRNA_adenine_dimethylase"/>
</dbReference>
<evidence type="ECO:0000256" key="6">
    <source>
        <dbReference type="ARBA" id="ARBA00022884"/>
    </source>
</evidence>
<dbReference type="HAMAP" id="MF_00607">
    <property type="entry name" value="16SrRNA_methyltr_A"/>
    <property type="match status" value="1"/>
</dbReference>
<dbReference type="InterPro" id="IPR023165">
    <property type="entry name" value="rRNA_Ade_diMease-like_C"/>
</dbReference>